<dbReference type="RefSeq" id="WP_189516968.1">
    <property type="nucleotide sequence ID" value="NZ_BMZM01000002.1"/>
</dbReference>
<feature type="domain" description="HAMP" evidence="13">
    <location>
        <begin position="296"/>
        <end position="351"/>
    </location>
</feature>
<dbReference type="PROSITE" id="PS50885">
    <property type="entry name" value="HAMP"/>
    <property type="match status" value="1"/>
</dbReference>
<evidence type="ECO:0000256" key="8">
    <source>
        <dbReference type="ARBA" id="ARBA00029447"/>
    </source>
</evidence>
<dbReference type="PANTHER" id="PTHR43531">
    <property type="entry name" value="PROTEIN ICFG"/>
    <property type="match status" value="1"/>
</dbReference>
<dbReference type="CDD" id="cd12912">
    <property type="entry name" value="PDC2_MCP_like"/>
    <property type="match status" value="1"/>
</dbReference>
<dbReference type="InterPro" id="IPR033479">
    <property type="entry name" value="dCache_1"/>
</dbReference>
<proteinExistence type="inferred from homology"/>
<evidence type="ECO:0000256" key="2">
    <source>
        <dbReference type="ARBA" id="ARBA00022475"/>
    </source>
</evidence>
<feature type="domain" description="Methyl-accepting transducer" evidence="12">
    <location>
        <begin position="356"/>
        <end position="585"/>
    </location>
</feature>
<evidence type="ECO:0000256" key="7">
    <source>
        <dbReference type="ARBA" id="ARBA00023224"/>
    </source>
</evidence>
<evidence type="ECO:0000256" key="9">
    <source>
        <dbReference type="PROSITE-ProRule" id="PRU00284"/>
    </source>
</evidence>
<dbReference type="CDD" id="cd12913">
    <property type="entry name" value="PDC1_MCP_like"/>
    <property type="match status" value="1"/>
</dbReference>
<dbReference type="Proteomes" id="UP000604243">
    <property type="component" value="Unassembled WGS sequence"/>
</dbReference>
<comment type="similarity">
    <text evidence="8">Belongs to the methyl-accepting chemotaxis (MCP) protein family.</text>
</comment>
<evidence type="ECO:0000256" key="5">
    <source>
        <dbReference type="ARBA" id="ARBA00022989"/>
    </source>
</evidence>
<dbReference type="Pfam" id="PF00672">
    <property type="entry name" value="HAMP"/>
    <property type="match status" value="1"/>
</dbReference>
<dbReference type="SMART" id="SM00304">
    <property type="entry name" value="HAMP"/>
    <property type="match status" value="1"/>
</dbReference>
<keyword evidence="4 11" id="KW-0812">Transmembrane</keyword>
<dbReference type="CDD" id="cd11386">
    <property type="entry name" value="MCP_signal"/>
    <property type="match status" value="1"/>
</dbReference>
<dbReference type="SUPFAM" id="SSF58104">
    <property type="entry name" value="Methyl-accepting chemotaxis protein (MCP) signaling domain"/>
    <property type="match status" value="1"/>
</dbReference>
<accession>A0ABQ3FHC9</accession>
<evidence type="ECO:0000256" key="1">
    <source>
        <dbReference type="ARBA" id="ARBA00004651"/>
    </source>
</evidence>
<organism evidence="14 15">
    <name type="scientific">Kushneria pakistanensis</name>
    <dbReference type="NCBI Taxonomy" id="1508770"/>
    <lineage>
        <taxon>Bacteria</taxon>
        <taxon>Pseudomonadati</taxon>
        <taxon>Pseudomonadota</taxon>
        <taxon>Gammaproteobacteria</taxon>
        <taxon>Oceanospirillales</taxon>
        <taxon>Halomonadaceae</taxon>
        <taxon>Kushneria</taxon>
    </lineage>
</organism>
<keyword evidence="3" id="KW-0488">Methylation</keyword>
<keyword evidence="7 9" id="KW-0807">Transducer</keyword>
<dbReference type="InterPro" id="IPR004089">
    <property type="entry name" value="MCPsignal_dom"/>
</dbReference>
<comment type="subcellular location">
    <subcellularLocation>
        <location evidence="1">Cell membrane</location>
        <topology evidence="1">Multi-pass membrane protein</topology>
    </subcellularLocation>
</comment>
<feature type="transmembrane region" description="Helical" evidence="11">
    <location>
        <begin position="277"/>
        <end position="299"/>
    </location>
</feature>
<dbReference type="InterPro" id="IPR051310">
    <property type="entry name" value="MCP_chemotaxis"/>
</dbReference>
<evidence type="ECO:0000256" key="11">
    <source>
        <dbReference type="SAM" id="Phobius"/>
    </source>
</evidence>
<keyword evidence="6 11" id="KW-0472">Membrane</keyword>
<evidence type="ECO:0000313" key="15">
    <source>
        <dbReference type="Proteomes" id="UP000604243"/>
    </source>
</evidence>
<evidence type="ECO:0000256" key="3">
    <source>
        <dbReference type="ARBA" id="ARBA00022481"/>
    </source>
</evidence>
<dbReference type="PRINTS" id="PR00260">
    <property type="entry name" value="CHEMTRNSDUCR"/>
</dbReference>
<sequence>MLTSIRTRILVFCLAIVLLALTLTGIATYQVTDRYNTEAISRSQAEIAEGYTMAISDWSRAKKTVVEATGRQALTEDALSRFILAADAGDMITVYAGFSDNRYITSDVDWDIPPTYQPTQRPWYQQTLAAGHTIATLPYMDASSGKLVVSFASPIVRDGRTLGVISSDVAMDSVIETVNAIDPTPHSHAFMVNHDGIMIAHADKSLILKPATELDASLTPAALSRMSGTETLRDATLRGQKVLLSAVPIEGTNWTLVMALDRKEAMAGMVSLVKTTIIALVVVGIIAALLMWALLTPIFRRMHEVRDAMRDVSEGEGDLTQRLPLSGRDDEVNQIAGSFNRFVDRIDRVMHDVRDSSENVRMASSEISTGSMDLSRRTETTAASLEQSAAAMEQLTSTVANSTESSRHAAQLTAQATKAAEEGGQVMTEVVGTMSDISASSSEIANIIGVIDSIAFQTNLLALNASVEAARAGEQGRGFAVVAAEVRTLANRSTQAAQDIKQLIDASVTKTVNGQALVQKAGERMEDIVVQIQRVNGLINEVTTAANEQSTGISQVNQAVTQLDQMTQENAALVEESAAASDSLSQEAQRLSQIIGVFRLSERTHS</sequence>
<feature type="region of interest" description="Disordered" evidence="10">
    <location>
        <begin position="360"/>
        <end position="383"/>
    </location>
</feature>
<dbReference type="Gene3D" id="1.10.287.950">
    <property type="entry name" value="Methyl-accepting chemotaxis protein"/>
    <property type="match status" value="1"/>
</dbReference>
<protein>
    <submittedName>
        <fullName evidence="14">Methyl-accepting chemotaxis protein</fullName>
    </submittedName>
</protein>
<dbReference type="Pfam" id="PF00015">
    <property type="entry name" value="MCPsignal"/>
    <property type="match status" value="1"/>
</dbReference>
<comment type="caution">
    <text evidence="14">The sequence shown here is derived from an EMBL/GenBank/DDBJ whole genome shotgun (WGS) entry which is preliminary data.</text>
</comment>
<dbReference type="SMART" id="SM00283">
    <property type="entry name" value="MA"/>
    <property type="match status" value="1"/>
</dbReference>
<dbReference type="PANTHER" id="PTHR43531:SF14">
    <property type="entry name" value="METHYL-ACCEPTING CHEMOTAXIS PROTEIN I-RELATED"/>
    <property type="match status" value="1"/>
</dbReference>
<keyword evidence="5 11" id="KW-1133">Transmembrane helix</keyword>
<dbReference type="CDD" id="cd06225">
    <property type="entry name" value="HAMP"/>
    <property type="match status" value="1"/>
</dbReference>
<dbReference type="SUPFAM" id="SSF103190">
    <property type="entry name" value="Sensory domain-like"/>
    <property type="match status" value="1"/>
</dbReference>
<evidence type="ECO:0000256" key="6">
    <source>
        <dbReference type="ARBA" id="ARBA00023136"/>
    </source>
</evidence>
<keyword evidence="2" id="KW-1003">Cell membrane</keyword>
<evidence type="ECO:0000256" key="10">
    <source>
        <dbReference type="SAM" id="MobiDB-lite"/>
    </source>
</evidence>
<keyword evidence="15" id="KW-1185">Reference proteome</keyword>
<dbReference type="Gene3D" id="3.30.450.20">
    <property type="entry name" value="PAS domain"/>
    <property type="match status" value="2"/>
</dbReference>
<dbReference type="InterPro" id="IPR029151">
    <property type="entry name" value="Sensor-like_sf"/>
</dbReference>
<evidence type="ECO:0000259" key="13">
    <source>
        <dbReference type="PROSITE" id="PS50885"/>
    </source>
</evidence>
<evidence type="ECO:0000259" key="12">
    <source>
        <dbReference type="PROSITE" id="PS50111"/>
    </source>
</evidence>
<dbReference type="InterPro" id="IPR003660">
    <property type="entry name" value="HAMP_dom"/>
</dbReference>
<reference evidence="15" key="1">
    <citation type="journal article" date="2019" name="Int. J. Syst. Evol. Microbiol.">
        <title>The Global Catalogue of Microorganisms (GCM) 10K type strain sequencing project: providing services to taxonomists for standard genome sequencing and annotation.</title>
        <authorList>
            <consortium name="The Broad Institute Genomics Platform"/>
            <consortium name="The Broad Institute Genome Sequencing Center for Infectious Disease"/>
            <person name="Wu L."/>
            <person name="Ma J."/>
        </authorList>
    </citation>
    <scope>NUCLEOTIDE SEQUENCE [LARGE SCALE GENOMIC DNA]</scope>
    <source>
        <strain evidence="15">KCTC 42082</strain>
    </source>
</reference>
<evidence type="ECO:0000256" key="4">
    <source>
        <dbReference type="ARBA" id="ARBA00022692"/>
    </source>
</evidence>
<dbReference type="Pfam" id="PF02743">
    <property type="entry name" value="dCache_1"/>
    <property type="match status" value="1"/>
</dbReference>
<name>A0ABQ3FHC9_9GAMM</name>
<dbReference type="PROSITE" id="PS50111">
    <property type="entry name" value="CHEMOTAXIS_TRANSDUC_2"/>
    <property type="match status" value="1"/>
</dbReference>
<dbReference type="EMBL" id="BMZM01000002">
    <property type="protein sequence ID" value="GHC24476.1"/>
    <property type="molecule type" value="Genomic_DNA"/>
</dbReference>
<evidence type="ECO:0000313" key="14">
    <source>
        <dbReference type="EMBL" id="GHC24476.1"/>
    </source>
</evidence>
<gene>
    <name evidence="14" type="ORF">GCM10010082_16340</name>
</gene>
<dbReference type="InterPro" id="IPR004090">
    <property type="entry name" value="Chemotax_Me-accpt_rcpt"/>
</dbReference>